<sequence length="351" mass="37198">MLVGQTISTRCFLALLTSLLGFGWLGAGESRAADEKPPVAVQFSLDRPIDASAAPFVLATAKGLFSSEGLSVNTNIASGSADGIARVAAGTSDFALVDINELIRFRDKPGAPPIKAVFVLFNKAPYAIIARKSRGIHALSDIEGKTLGVAQGDLSIRLWPALARQNGIKVAGVKQHKISAAVREPMLSAGQVDAVTGFSYLSAVNLRDRGVPADDLAVLRFADYGCEAYGFALIVNPAFAAAKPEAVKGFLRAAIAGTHLAIKEPGHAADEVVSRMDGGSHDLELERLRSVIRDNILTGEVKRNGIGSIDPARFDRSVGQIAEDFKFQKRPAVPDIFDDSFLPPIAGRLIN</sequence>
<evidence type="ECO:0000259" key="1">
    <source>
        <dbReference type="Pfam" id="PF09084"/>
    </source>
</evidence>
<dbReference type="AlphaFoldDB" id="A0A975RNV1"/>
<organism evidence="2 3">
    <name type="scientific">Bradyrhizobium sediminis</name>
    <dbReference type="NCBI Taxonomy" id="2840469"/>
    <lineage>
        <taxon>Bacteria</taxon>
        <taxon>Pseudomonadati</taxon>
        <taxon>Pseudomonadota</taxon>
        <taxon>Alphaproteobacteria</taxon>
        <taxon>Hyphomicrobiales</taxon>
        <taxon>Nitrobacteraceae</taxon>
        <taxon>Bradyrhizobium</taxon>
    </lineage>
</organism>
<name>A0A975RNV1_9BRAD</name>
<dbReference type="GO" id="GO:0009228">
    <property type="term" value="P:thiamine biosynthetic process"/>
    <property type="evidence" value="ECO:0007669"/>
    <property type="project" value="InterPro"/>
</dbReference>
<evidence type="ECO:0000313" key="2">
    <source>
        <dbReference type="EMBL" id="QWG13951.1"/>
    </source>
</evidence>
<dbReference type="Proteomes" id="UP000680839">
    <property type="component" value="Chromosome"/>
</dbReference>
<feature type="domain" description="SsuA/THI5-like" evidence="1">
    <location>
        <begin position="53"/>
        <end position="268"/>
    </location>
</feature>
<dbReference type="RefSeq" id="WP_215622612.1">
    <property type="nucleotide sequence ID" value="NZ_CP076134.1"/>
</dbReference>
<dbReference type="InterPro" id="IPR015168">
    <property type="entry name" value="SsuA/THI5"/>
</dbReference>
<evidence type="ECO:0000313" key="3">
    <source>
        <dbReference type="Proteomes" id="UP000680839"/>
    </source>
</evidence>
<dbReference type="Gene3D" id="3.40.190.10">
    <property type="entry name" value="Periplasmic binding protein-like II"/>
    <property type="match status" value="2"/>
</dbReference>
<dbReference type="EMBL" id="CP076134">
    <property type="protein sequence ID" value="QWG13951.1"/>
    <property type="molecule type" value="Genomic_DNA"/>
</dbReference>
<accession>A0A975RNV1</accession>
<dbReference type="SUPFAM" id="SSF53850">
    <property type="entry name" value="Periplasmic binding protein-like II"/>
    <property type="match status" value="1"/>
</dbReference>
<dbReference type="PANTHER" id="PTHR31528:SF15">
    <property type="entry name" value="RIBOFLAVIN-BINDING PROTEIN RIBY"/>
    <property type="match status" value="1"/>
</dbReference>
<dbReference type="Pfam" id="PF09084">
    <property type="entry name" value="NMT1"/>
    <property type="match status" value="1"/>
</dbReference>
<gene>
    <name evidence="2" type="ORF">KMZ29_04360</name>
</gene>
<protein>
    <submittedName>
        <fullName evidence="2">ABC transporter substrate-binding protein</fullName>
    </submittedName>
</protein>
<dbReference type="PANTHER" id="PTHR31528">
    <property type="entry name" value="4-AMINO-5-HYDROXYMETHYL-2-METHYLPYRIMIDINE PHOSPHATE SYNTHASE THI11-RELATED"/>
    <property type="match status" value="1"/>
</dbReference>
<proteinExistence type="predicted"/>
<dbReference type="InterPro" id="IPR027939">
    <property type="entry name" value="NMT1/THI5"/>
</dbReference>
<reference evidence="2" key="1">
    <citation type="submission" date="2021-06" db="EMBL/GenBank/DDBJ databases">
        <title>Bradyrhizobium sp. S2-20-1 Genome sequencing.</title>
        <authorList>
            <person name="Jin L."/>
        </authorList>
    </citation>
    <scope>NUCLEOTIDE SEQUENCE</scope>
    <source>
        <strain evidence="2">S2-20-1</strain>
    </source>
</reference>